<gene>
    <name evidence="1" type="ORF">PM738_13980</name>
</gene>
<reference evidence="1" key="1">
    <citation type="submission" date="2023-01" db="EMBL/GenBank/DDBJ databases">
        <title>Human gut microbiome strain richness.</title>
        <authorList>
            <person name="Chen-Liaw A."/>
        </authorList>
    </citation>
    <scope>NUCLEOTIDE SEQUENCE</scope>
    <source>
        <strain evidence="1">1001217st2_G6_1001217B_191108</strain>
    </source>
</reference>
<comment type="caution">
    <text evidence="1">The sequence shown here is derived from an EMBL/GenBank/DDBJ whole genome shotgun (WGS) entry which is preliminary data.</text>
</comment>
<name>A0AB35IKI2_9FIRM</name>
<evidence type="ECO:0000313" key="1">
    <source>
        <dbReference type="EMBL" id="MDB7084914.1"/>
    </source>
</evidence>
<dbReference type="Proteomes" id="UP001211987">
    <property type="component" value="Unassembled WGS sequence"/>
</dbReference>
<accession>A0AB35IKI2</accession>
<proteinExistence type="predicted"/>
<dbReference type="AlphaFoldDB" id="A0AB35IKI2"/>
<dbReference type="EMBL" id="JAQLKE010000027">
    <property type="protein sequence ID" value="MDB7084914.1"/>
    <property type="molecule type" value="Genomic_DNA"/>
</dbReference>
<evidence type="ECO:0000313" key="2">
    <source>
        <dbReference type="Proteomes" id="UP001211987"/>
    </source>
</evidence>
<sequence>MTDIKQANLLEYLRHIRKGALTKEAKETLVKTVKETYTVEEIERANVILDVSE</sequence>
<protein>
    <submittedName>
        <fullName evidence="1">Uncharacterized protein</fullName>
    </submittedName>
</protein>
<organism evidence="1 2">
    <name type="scientific">Thomasclavelia ramosa</name>
    <dbReference type="NCBI Taxonomy" id="1547"/>
    <lineage>
        <taxon>Bacteria</taxon>
        <taxon>Bacillati</taxon>
        <taxon>Bacillota</taxon>
        <taxon>Erysipelotrichia</taxon>
        <taxon>Erysipelotrichales</taxon>
        <taxon>Coprobacillaceae</taxon>
        <taxon>Thomasclavelia</taxon>
    </lineage>
</organism>
<dbReference type="RefSeq" id="WP_158571775.1">
    <property type="nucleotide sequence ID" value="NZ_CAXMZC010000001.1"/>
</dbReference>